<evidence type="ECO:0000259" key="3">
    <source>
        <dbReference type="PROSITE" id="PS51186"/>
    </source>
</evidence>
<proteinExistence type="predicted"/>
<keyword evidence="5" id="KW-1185">Reference proteome</keyword>
<feature type="domain" description="N-acetyltransferase" evidence="3">
    <location>
        <begin position="1"/>
        <end position="143"/>
    </location>
</feature>
<dbReference type="InterPro" id="IPR050832">
    <property type="entry name" value="Bact_Acetyltransf"/>
</dbReference>
<gene>
    <name evidence="4" type="ORF">JOC83_001651</name>
</gene>
<dbReference type="Gene3D" id="3.40.630.30">
    <property type="match status" value="1"/>
</dbReference>
<dbReference type="PANTHER" id="PTHR43877:SF2">
    <property type="entry name" value="AMINOALKYLPHOSPHONATE N-ACETYLTRANSFERASE-RELATED"/>
    <property type="match status" value="1"/>
</dbReference>
<evidence type="ECO:0000313" key="4">
    <source>
        <dbReference type="EMBL" id="MBM7702804.1"/>
    </source>
</evidence>
<keyword evidence="2" id="KW-0012">Acyltransferase</keyword>
<sequence>MNIRLIEVKDAPAIAQLMTQLGYITTEKQMQDRLNKLKHHEDYEGIVAEQDGTIVAFVGLHDGLLFKDDQSYVRVIAFVVDETCRGQGIGTALLKEVERWAKQKGATSVTLNSGNRTERKDAHHFYIERGFQPKSTGFVKKMK</sequence>
<dbReference type="RefSeq" id="WP_205186115.1">
    <property type="nucleotide sequence ID" value="NZ_JAFBFC010000003.1"/>
</dbReference>
<evidence type="ECO:0000256" key="2">
    <source>
        <dbReference type="ARBA" id="ARBA00023315"/>
    </source>
</evidence>
<protein>
    <submittedName>
        <fullName evidence="4">GNAT superfamily N-acetyltransferase</fullName>
    </submittedName>
</protein>
<name>A0ABS2QTJ7_9BACI</name>
<dbReference type="Proteomes" id="UP000809829">
    <property type="component" value="Unassembled WGS sequence"/>
</dbReference>
<dbReference type="CDD" id="cd04301">
    <property type="entry name" value="NAT_SF"/>
    <property type="match status" value="1"/>
</dbReference>
<organism evidence="4 5">
    <name type="scientific">Priestia iocasae</name>
    <dbReference type="NCBI Taxonomy" id="2291674"/>
    <lineage>
        <taxon>Bacteria</taxon>
        <taxon>Bacillati</taxon>
        <taxon>Bacillota</taxon>
        <taxon>Bacilli</taxon>
        <taxon>Bacillales</taxon>
        <taxon>Bacillaceae</taxon>
        <taxon>Priestia</taxon>
    </lineage>
</organism>
<reference evidence="4 5" key="1">
    <citation type="submission" date="2021-01" db="EMBL/GenBank/DDBJ databases">
        <title>Genomic Encyclopedia of Type Strains, Phase IV (KMG-IV): sequencing the most valuable type-strain genomes for metagenomic binning, comparative biology and taxonomic classification.</title>
        <authorList>
            <person name="Goeker M."/>
        </authorList>
    </citation>
    <scope>NUCLEOTIDE SEQUENCE [LARGE SCALE GENOMIC DNA]</scope>
    <source>
        <strain evidence="4 5">DSM 104297</strain>
    </source>
</reference>
<evidence type="ECO:0000256" key="1">
    <source>
        <dbReference type="ARBA" id="ARBA00022679"/>
    </source>
</evidence>
<comment type="caution">
    <text evidence="4">The sequence shown here is derived from an EMBL/GenBank/DDBJ whole genome shotgun (WGS) entry which is preliminary data.</text>
</comment>
<dbReference type="EMBL" id="JAFBFC010000003">
    <property type="protein sequence ID" value="MBM7702804.1"/>
    <property type="molecule type" value="Genomic_DNA"/>
</dbReference>
<dbReference type="PANTHER" id="PTHR43877">
    <property type="entry name" value="AMINOALKYLPHOSPHONATE N-ACETYLTRANSFERASE-RELATED-RELATED"/>
    <property type="match status" value="1"/>
</dbReference>
<keyword evidence="1" id="KW-0808">Transferase</keyword>
<dbReference type="SUPFAM" id="SSF55729">
    <property type="entry name" value="Acyl-CoA N-acyltransferases (Nat)"/>
    <property type="match status" value="1"/>
</dbReference>
<dbReference type="InterPro" id="IPR016181">
    <property type="entry name" value="Acyl_CoA_acyltransferase"/>
</dbReference>
<evidence type="ECO:0000313" key="5">
    <source>
        <dbReference type="Proteomes" id="UP000809829"/>
    </source>
</evidence>
<dbReference type="PROSITE" id="PS51186">
    <property type="entry name" value="GNAT"/>
    <property type="match status" value="1"/>
</dbReference>
<dbReference type="Pfam" id="PF00583">
    <property type="entry name" value="Acetyltransf_1"/>
    <property type="match status" value="1"/>
</dbReference>
<dbReference type="InterPro" id="IPR000182">
    <property type="entry name" value="GNAT_dom"/>
</dbReference>
<accession>A0ABS2QTJ7</accession>